<name>A0ABW1JP07_9NOCA</name>
<evidence type="ECO:0000313" key="2">
    <source>
        <dbReference type="Proteomes" id="UP001596223"/>
    </source>
</evidence>
<dbReference type="EMBL" id="JBHSQN010000002">
    <property type="protein sequence ID" value="MFC6010750.1"/>
    <property type="molecule type" value="Genomic_DNA"/>
</dbReference>
<dbReference type="RefSeq" id="WP_378601092.1">
    <property type="nucleotide sequence ID" value="NZ_JBHSQN010000002.1"/>
</dbReference>
<organism evidence="1 2">
    <name type="scientific">Nocardia lasii</name>
    <dbReference type="NCBI Taxonomy" id="1616107"/>
    <lineage>
        <taxon>Bacteria</taxon>
        <taxon>Bacillati</taxon>
        <taxon>Actinomycetota</taxon>
        <taxon>Actinomycetes</taxon>
        <taxon>Mycobacteriales</taxon>
        <taxon>Nocardiaceae</taxon>
        <taxon>Nocardia</taxon>
    </lineage>
</organism>
<sequence length="103" mass="11693">MRSLRSVYDAIEKQLTPHVESTVRSDEFRTAAALANRVRREVGTRIEDLGAGVLHLVNLPAGSDIRKLRRQIGELDFNVRQLRLELEAELARTRQEIRDGADS</sequence>
<proteinExistence type="predicted"/>
<protein>
    <submittedName>
        <fullName evidence="1">Uncharacterized protein</fullName>
    </submittedName>
</protein>
<dbReference type="Proteomes" id="UP001596223">
    <property type="component" value="Unassembled WGS sequence"/>
</dbReference>
<gene>
    <name evidence="1" type="ORF">ACFP3H_06770</name>
</gene>
<accession>A0ABW1JP07</accession>
<keyword evidence="2" id="KW-1185">Reference proteome</keyword>
<comment type="caution">
    <text evidence="1">The sequence shown here is derived from an EMBL/GenBank/DDBJ whole genome shotgun (WGS) entry which is preliminary data.</text>
</comment>
<reference evidence="2" key="1">
    <citation type="journal article" date="2019" name="Int. J. Syst. Evol. Microbiol.">
        <title>The Global Catalogue of Microorganisms (GCM) 10K type strain sequencing project: providing services to taxonomists for standard genome sequencing and annotation.</title>
        <authorList>
            <consortium name="The Broad Institute Genomics Platform"/>
            <consortium name="The Broad Institute Genome Sequencing Center for Infectious Disease"/>
            <person name="Wu L."/>
            <person name="Ma J."/>
        </authorList>
    </citation>
    <scope>NUCLEOTIDE SEQUENCE [LARGE SCALE GENOMIC DNA]</scope>
    <source>
        <strain evidence="2">CCUG 36956</strain>
    </source>
</reference>
<evidence type="ECO:0000313" key="1">
    <source>
        <dbReference type="EMBL" id="MFC6010750.1"/>
    </source>
</evidence>